<evidence type="ECO:0000256" key="3">
    <source>
        <dbReference type="ARBA" id="ARBA00023052"/>
    </source>
</evidence>
<organism evidence="7 8">
    <name type="scientific">Cyanidium caldarium</name>
    <name type="common">Red alga</name>
    <dbReference type="NCBI Taxonomy" id="2771"/>
    <lineage>
        <taxon>Eukaryota</taxon>
        <taxon>Rhodophyta</taxon>
        <taxon>Bangiophyceae</taxon>
        <taxon>Cyanidiales</taxon>
        <taxon>Cyanidiaceae</taxon>
        <taxon>Cyanidium</taxon>
    </lineage>
</organism>
<dbReference type="FunFam" id="3.40.50.970:FF:000013">
    <property type="entry name" value="Pyruvate dehydrogenase E1 component subunit alpha"/>
    <property type="match status" value="1"/>
</dbReference>
<dbReference type="EMBL" id="JANCYW010000002">
    <property type="protein sequence ID" value="KAK4534490.1"/>
    <property type="molecule type" value="Genomic_DNA"/>
</dbReference>
<evidence type="ECO:0000256" key="5">
    <source>
        <dbReference type="RuleBase" id="RU361139"/>
    </source>
</evidence>
<proteinExistence type="predicted"/>
<evidence type="ECO:0000313" key="8">
    <source>
        <dbReference type="Proteomes" id="UP001301350"/>
    </source>
</evidence>
<dbReference type="CDD" id="cd02000">
    <property type="entry name" value="TPP_E1_PDC_ADC_BCADC"/>
    <property type="match status" value="1"/>
</dbReference>
<dbReference type="EC" id="1.2.4.1" evidence="5"/>
<dbReference type="Gene3D" id="3.40.50.970">
    <property type="match status" value="1"/>
</dbReference>
<dbReference type="InterPro" id="IPR001017">
    <property type="entry name" value="DH_E1"/>
</dbReference>
<dbReference type="GO" id="GO:0004739">
    <property type="term" value="F:pyruvate dehydrogenase (acetyl-transferring) activity"/>
    <property type="evidence" value="ECO:0007669"/>
    <property type="project" value="UniProtKB-UniRule"/>
</dbReference>
<keyword evidence="4 5" id="KW-0670">Pyruvate</keyword>
<evidence type="ECO:0000256" key="1">
    <source>
        <dbReference type="ARBA" id="ARBA00001964"/>
    </source>
</evidence>
<dbReference type="InterPro" id="IPR050642">
    <property type="entry name" value="PDH_E1_Alpha_Subunit"/>
</dbReference>
<dbReference type="AlphaFoldDB" id="A0AAV9IQX2"/>
<sequence length="433" mass="47683">MWRQVGAGAWSGSWVRTLAVGRGGRRLESGVETRASVRAMSAAAVRPSGAMRDSADQRLATETEAAPAAADASKAFELAPFALFRLEHGPPQHVSATKEELLRSHRMLYTMRRMEISADQLYKAQKIRGFCHLYDGQEAIAVGMHEALTYDDYLITAYRNHCQQLTRGDTVEGILSELLGRATGCAEGKGGSMHLYWPQNNYFGGNGIVGAQVPLGTGLAFAAKYRNQKAVSATIMGDGAVNQGQTHESFNMAALWKLPVIYVVENNMYGMGTSASRAAANPQYYTRGAYFPGIKVDGMDVLAVREATRFAKTYCLEGNGPILLEMETYRYHGHSMSDPGMSYRTRDEIMGVRKSRDPIEKVKLRLLEAGWATEDDFRATERDIKHEVDAAVERALKAPEPDDTLLWTHVYAAQPAVVRGTSIDNGFVASQRR</sequence>
<feature type="domain" description="Dehydrogenase E1 component" evidence="6">
    <location>
        <begin position="107"/>
        <end position="401"/>
    </location>
</feature>
<dbReference type="NCBIfam" id="TIGR03182">
    <property type="entry name" value="PDH_E1_alph_y"/>
    <property type="match status" value="1"/>
</dbReference>
<keyword evidence="3 5" id="KW-0786">Thiamine pyrophosphate</keyword>
<dbReference type="SUPFAM" id="SSF52518">
    <property type="entry name" value="Thiamin diphosphate-binding fold (THDP-binding)"/>
    <property type="match status" value="1"/>
</dbReference>
<accession>A0AAV9IQX2</accession>
<comment type="caution">
    <text evidence="7">The sequence shown here is derived from an EMBL/GenBank/DDBJ whole genome shotgun (WGS) entry which is preliminary data.</text>
</comment>
<evidence type="ECO:0000256" key="2">
    <source>
        <dbReference type="ARBA" id="ARBA00023002"/>
    </source>
</evidence>
<gene>
    <name evidence="7" type="ORF">CDCA_CDCA02G0515</name>
</gene>
<reference evidence="7 8" key="1">
    <citation type="submission" date="2022-07" db="EMBL/GenBank/DDBJ databases">
        <title>Genome-wide signatures of adaptation to extreme environments.</title>
        <authorList>
            <person name="Cho C.H."/>
            <person name="Yoon H.S."/>
        </authorList>
    </citation>
    <scope>NUCLEOTIDE SEQUENCE [LARGE SCALE GENOMIC DNA]</scope>
    <source>
        <strain evidence="7 8">DBV 063 E5</strain>
    </source>
</reference>
<comment type="catalytic activity">
    <reaction evidence="5">
        <text>N(6)-[(R)-lipoyl]-L-lysyl-[protein] + pyruvate + H(+) = N(6)-[(R)-S(8)-acetyldihydrolipoyl]-L-lysyl-[protein] + CO2</text>
        <dbReference type="Rhea" id="RHEA:19189"/>
        <dbReference type="Rhea" id="RHEA-COMP:10474"/>
        <dbReference type="Rhea" id="RHEA-COMP:10478"/>
        <dbReference type="ChEBI" id="CHEBI:15361"/>
        <dbReference type="ChEBI" id="CHEBI:15378"/>
        <dbReference type="ChEBI" id="CHEBI:16526"/>
        <dbReference type="ChEBI" id="CHEBI:83099"/>
        <dbReference type="ChEBI" id="CHEBI:83111"/>
        <dbReference type="EC" id="1.2.4.1"/>
    </reaction>
</comment>
<dbReference type="PANTHER" id="PTHR11516">
    <property type="entry name" value="PYRUVATE DEHYDROGENASE E1 COMPONENT, ALPHA SUBUNIT BACTERIAL AND ORGANELLAR"/>
    <property type="match status" value="1"/>
</dbReference>
<dbReference type="Pfam" id="PF00676">
    <property type="entry name" value="E1_dh"/>
    <property type="match status" value="1"/>
</dbReference>
<protein>
    <recommendedName>
        <fullName evidence="5">Pyruvate dehydrogenase E1 component subunit alpha</fullName>
        <ecNumber evidence="5">1.2.4.1</ecNumber>
    </recommendedName>
</protein>
<dbReference type="InterPro" id="IPR029061">
    <property type="entry name" value="THDP-binding"/>
</dbReference>
<name>A0AAV9IQX2_CYACA</name>
<comment type="cofactor">
    <cofactor evidence="1 5">
        <name>thiamine diphosphate</name>
        <dbReference type="ChEBI" id="CHEBI:58937"/>
    </cofactor>
</comment>
<evidence type="ECO:0000259" key="6">
    <source>
        <dbReference type="Pfam" id="PF00676"/>
    </source>
</evidence>
<comment type="function">
    <text evidence="5">The pyruvate dehydrogenase complex catalyzes the overall conversion of pyruvate to acetyl-CoA and CO(2).</text>
</comment>
<dbReference type="Proteomes" id="UP001301350">
    <property type="component" value="Unassembled WGS sequence"/>
</dbReference>
<dbReference type="PANTHER" id="PTHR11516:SF60">
    <property type="entry name" value="PYRUVATE DEHYDROGENASE E1 COMPONENT SUBUNIT ALPHA"/>
    <property type="match status" value="1"/>
</dbReference>
<evidence type="ECO:0000256" key="4">
    <source>
        <dbReference type="ARBA" id="ARBA00023317"/>
    </source>
</evidence>
<evidence type="ECO:0000313" key="7">
    <source>
        <dbReference type="EMBL" id="KAK4534490.1"/>
    </source>
</evidence>
<keyword evidence="2 5" id="KW-0560">Oxidoreductase</keyword>
<dbReference type="GO" id="GO:0006086">
    <property type="term" value="P:pyruvate decarboxylation to acetyl-CoA"/>
    <property type="evidence" value="ECO:0007669"/>
    <property type="project" value="InterPro"/>
</dbReference>
<dbReference type="InterPro" id="IPR017597">
    <property type="entry name" value="Pyrv_DH_E1_asu_subgrp-y"/>
</dbReference>
<keyword evidence="8" id="KW-1185">Reference proteome</keyword>